<feature type="region of interest" description="Disordered" evidence="3">
    <location>
        <begin position="508"/>
        <end position="532"/>
    </location>
</feature>
<feature type="domain" description="HIRAN" evidence="4">
    <location>
        <begin position="129"/>
        <end position="222"/>
    </location>
</feature>
<evidence type="ECO:0000256" key="2">
    <source>
        <dbReference type="ARBA" id="ARBA00022801"/>
    </source>
</evidence>
<dbReference type="Gene3D" id="3.30.70.2330">
    <property type="match status" value="1"/>
</dbReference>
<evidence type="ECO:0000256" key="1">
    <source>
        <dbReference type="ARBA" id="ARBA00022723"/>
    </source>
</evidence>
<organism evidence="5 6">
    <name type="scientific">Propionibacterium phage E6</name>
    <dbReference type="NCBI Taxonomy" id="1897536"/>
    <lineage>
        <taxon>Viruses</taxon>
        <taxon>Duplodnaviria</taxon>
        <taxon>Heunggongvirae</taxon>
        <taxon>Uroviricota</taxon>
        <taxon>Caudoviricetes</taxon>
        <taxon>Doucettevirus</taxon>
        <taxon>Doucettevirus E6</taxon>
    </lineage>
</organism>
<feature type="compositionally biased region" description="Basic and acidic residues" evidence="3">
    <location>
        <begin position="91"/>
        <end position="101"/>
    </location>
</feature>
<sequence length="532" mass="58052">MNSLKSFLLAHPVWSVIGLCFGSSLTVGWVSPTAASVVWIGLSTWAIVWRHGAHKSSQLPPAASAQAPSLPSHPSPTVPAPPKRSFWRPTQEQKRESERLLRKQRSRPKAWAIANGDYYTGPLPRKTTGRDARFFVVGTNHYQGIKHLRPGRQPVIVSREPSNRFDRNALRVWAGPRMGMVGFLSASVASKLAPYFDHADLAAIEAEGDFTPNDGLAVFIPGPSAGFWGREPRRSGRVPAPPSGLHLWPDVMTPWGSCASFGQECDSRNSKDAISAELSDAGVQLRSEPQVLKIPVRLGLTATQPAQIVLVSNADRAVGILNDSTWLTELTTLDAEHKTVMIDSTIWGVKDYSQTHTVVRASLPEHGLLLPPEPLPVEPHVVLPPGTSMQVIGEEKHLGELSALLDGEPERHTIASLHTLAKPNAHIHKKVIAVHIHNEPIGELSTTMSGHMLAIVEACEEEQLLPLCRAVARGNQLKVDVALDLAKGSDIDQAWINDNIYGRSLESHVPRLPAPNEPPDWDDVNQDPNGQE</sequence>
<feature type="compositionally biased region" description="Pro residues" evidence="3">
    <location>
        <begin position="71"/>
        <end position="82"/>
    </location>
</feature>
<dbReference type="GeneID" id="40072619"/>
<evidence type="ECO:0000259" key="4">
    <source>
        <dbReference type="SMART" id="SM00910"/>
    </source>
</evidence>
<dbReference type="Proteomes" id="UP000221227">
    <property type="component" value="Segment"/>
</dbReference>
<evidence type="ECO:0000313" key="6">
    <source>
        <dbReference type="Proteomes" id="UP000221227"/>
    </source>
</evidence>
<dbReference type="SMART" id="SM00910">
    <property type="entry name" value="HIRAN"/>
    <property type="match status" value="1"/>
</dbReference>
<dbReference type="Pfam" id="PF08797">
    <property type="entry name" value="HIRAN"/>
    <property type="match status" value="1"/>
</dbReference>
<name>A0A1D8EU41_9CAUD</name>
<keyword evidence="6" id="KW-1185">Reference proteome</keyword>
<dbReference type="InterPro" id="IPR014905">
    <property type="entry name" value="HIRAN"/>
</dbReference>
<accession>A0A1D8EU41</accession>
<dbReference type="GO" id="GO:0008270">
    <property type="term" value="F:zinc ion binding"/>
    <property type="evidence" value="ECO:0007669"/>
    <property type="project" value="InterPro"/>
</dbReference>
<protein>
    <submittedName>
        <fullName evidence="5">DNA binding domain protein</fullName>
    </submittedName>
</protein>
<dbReference type="GO" id="GO:0003676">
    <property type="term" value="F:nucleic acid binding"/>
    <property type="evidence" value="ECO:0007669"/>
    <property type="project" value="InterPro"/>
</dbReference>
<reference evidence="6" key="1">
    <citation type="submission" date="2016-07" db="EMBL/GenBank/DDBJ databases">
        <authorList>
            <person name="Florea S."/>
            <person name="Webb J.S."/>
            <person name="Jaromczyk J."/>
            <person name="Schardl C.L."/>
        </authorList>
    </citation>
    <scope>NUCLEOTIDE SEQUENCE [LARGE SCALE GENOMIC DNA]</scope>
</reference>
<evidence type="ECO:0000313" key="5">
    <source>
        <dbReference type="EMBL" id="AOT24562.1"/>
    </source>
</evidence>
<keyword evidence="2" id="KW-0378">Hydrolase</keyword>
<keyword evidence="1" id="KW-0479">Metal-binding</keyword>
<evidence type="ECO:0000256" key="3">
    <source>
        <dbReference type="SAM" id="MobiDB-lite"/>
    </source>
</evidence>
<dbReference type="GO" id="GO:0016818">
    <property type="term" value="F:hydrolase activity, acting on acid anhydrides, in phosphorus-containing anhydrides"/>
    <property type="evidence" value="ECO:0007669"/>
    <property type="project" value="InterPro"/>
</dbReference>
<feature type="region of interest" description="Disordered" evidence="3">
    <location>
        <begin position="58"/>
        <end position="107"/>
    </location>
</feature>
<proteinExistence type="predicted"/>
<dbReference type="RefSeq" id="YP_009597015.1">
    <property type="nucleotide sequence ID" value="NC_041894.1"/>
</dbReference>
<dbReference type="KEGG" id="vg:40072619"/>
<feature type="compositionally biased region" description="Low complexity" evidence="3">
    <location>
        <begin position="58"/>
        <end position="70"/>
    </location>
</feature>
<gene>
    <name evidence="5" type="primary">33</name>
    <name evidence="5" type="ORF">E6_33</name>
</gene>
<dbReference type="EMBL" id="KX620753">
    <property type="protein sequence ID" value="AOT24562.1"/>
    <property type="molecule type" value="Genomic_DNA"/>
</dbReference>